<protein>
    <submittedName>
        <fullName evidence="6">Restriction endonuclease subunit S</fullName>
        <ecNumber evidence="6">3.1.21.-</ecNumber>
    </submittedName>
</protein>
<dbReference type="EMBL" id="JAMYPJ010000003">
    <property type="protein sequence ID" value="MER8932062.1"/>
    <property type="molecule type" value="Genomic_DNA"/>
</dbReference>
<dbReference type="PANTHER" id="PTHR30408:SF12">
    <property type="entry name" value="TYPE I RESTRICTION ENZYME MJAVIII SPECIFICITY SUBUNIT"/>
    <property type="match status" value="1"/>
</dbReference>
<dbReference type="InterPro" id="IPR000055">
    <property type="entry name" value="Restrct_endonuc_typeI_TRD"/>
</dbReference>
<organism evidence="6 7">
    <name type="scientific">Mesorhizobium opportunistum</name>
    <dbReference type="NCBI Taxonomy" id="593909"/>
    <lineage>
        <taxon>Bacteria</taxon>
        <taxon>Pseudomonadati</taxon>
        <taxon>Pseudomonadota</taxon>
        <taxon>Alphaproteobacteria</taxon>
        <taxon>Hyphomicrobiales</taxon>
        <taxon>Phyllobacteriaceae</taxon>
        <taxon>Mesorhizobium</taxon>
    </lineage>
</organism>
<dbReference type="Gene3D" id="3.90.220.20">
    <property type="entry name" value="DNA methylase specificity domains"/>
    <property type="match status" value="3"/>
</dbReference>
<name>A0ABV1YA89_9HYPH</name>
<dbReference type="GO" id="GO:0016787">
    <property type="term" value="F:hydrolase activity"/>
    <property type="evidence" value="ECO:0007669"/>
    <property type="project" value="UniProtKB-KW"/>
</dbReference>
<evidence type="ECO:0000313" key="7">
    <source>
        <dbReference type="Proteomes" id="UP001464387"/>
    </source>
</evidence>
<reference evidence="6 7" key="1">
    <citation type="journal article" date="2024" name="Proc. Natl. Acad. Sci. U.S.A.">
        <title>The evolutionary genomics of adaptation to stress in wild rhizobium bacteria.</title>
        <authorList>
            <person name="Kehlet-Delgado H."/>
            <person name="Montoya A.P."/>
            <person name="Jensen K.T."/>
            <person name="Wendlandt C.E."/>
            <person name="Dexheimer C."/>
            <person name="Roberts M."/>
            <person name="Torres Martinez L."/>
            <person name="Friesen M.L."/>
            <person name="Griffitts J.S."/>
            <person name="Porter S.S."/>
        </authorList>
    </citation>
    <scope>NUCLEOTIDE SEQUENCE [LARGE SCALE GENOMIC DNA]</scope>
    <source>
        <strain evidence="6 7">M0729</strain>
    </source>
</reference>
<gene>
    <name evidence="6" type="ORF">NKI33_03650</name>
</gene>
<evidence type="ECO:0000256" key="1">
    <source>
        <dbReference type="ARBA" id="ARBA00010923"/>
    </source>
</evidence>
<dbReference type="GO" id="GO:0004519">
    <property type="term" value="F:endonuclease activity"/>
    <property type="evidence" value="ECO:0007669"/>
    <property type="project" value="UniProtKB-KW"/>
</dbReference>
<dbReference type="RefSeq" id="WP_352568447.1">
    <property type="nucleotide sequence ID" value="NZ_JAMYMY010000002.1"/>
</dbReference>
<evidence type="ECO:0000313" key="6">
    <source>
        <dbReference type="EMBL" id="MER8932062.1"/>
    </source>
</evidence>
<evidence type="ECO:0000256" key="4">
    <source>
        <dbReference type="SAM" id="Coils"/>
    </source>
</evidence>
<dbReference type="SUPFAM" id="SSF116734">
    <property type="entry name" value="DNA methylase specificity domain"/>
    <property type="match status" value="2"/>
</dbReference>
<dbReference type="Proteomes" id="UP001464387">
    <property type="component" value="Unassembled WGS sequence"/>
</dbReference>
<keyword evidence="6" id="KW-0378">Hydrolase</keyword>
<dbReference type="InterPro" id="IPR052021">
    <property type="entry name" value="Type-I_RS_S_subunit"/>
</dbReference>
<keyword evidence="3" id="KW-0238">DNA-binding</keyword>
<evidence type="ECO:0000259" key="5">
    <source>
        <dbReference type="Pfam" id="PF01420"/>
    </source>
</evidence>
<dbReference type="InterPro" id="IPR044946">
    <property type="entry name" value="Restrct_endonuc_typeI_TRD_sf"/>
</dbReference>
<keyword evidence="6" id="KW-0255">Endonuclease</keyword>
<keyword evidence="4" id="KW-0175">Coiled coil</keyword>
<comment type="caution">
    <text evidence="6">The sequence shown here is derived from an EMBL/GenBank/DDBJ whole genome shotgun (WGS) entry which is preliminary data.</text>
</comment>
<keyword evidence="7" id="KW-1185">Reference proteome</keyword>
<accession>A0ABV1YA89</accession>
<evidence type="ECO:0000256" key="3">
    <source>
        <dbReference type="ARBA" id="ARBA00023125"/>
    </source>
</evidence>
<dbReference type="EC" id="3.1.21.-" evidence="6"/>
<comment type="similarity">
    <text evidence="1">Belongs to the type-I restriction system S methylase family.</text>
</comment>
<dbReference type="Pfam" id="PF01420">
    <property type="entry name" value="Methylase_S"/>
    <property type="match status" value="1"/>
</dbReference>
<proteinExistence type="inferred from homology"/>
<sequence length="353" mass="39449">MPLLHGDIVFAASGETAEEIGKAVAYLGHGAAVVGGDTVVLRGHGQNPSFLAHALNADDAVRQKSRLGKGQSIVHIHAPDLSNVQVWLPPLQEQSHISNILAAWDEAIEKTNRLIDFKRQRIRGILAENVSDARGKAKSNEWEKTTIGDVATLTQQRVTWDEQATYRLITVKRGCGGLVFRGDRKGHEILTKDMYTVRAGDFLISKRQVVHGAWAMVTPEFDGGHVSKEYACLRAKPGKLWMPYFDWLSRTERLQHEAFICSYGVDIEKMVLNVEWLLQTPLLLPRSIETQKDMAAGLDSLQREVDLLKAQMEALRRQKRGLMQKLLTGEWRMPLPDSDVDAMAARVTEEAAQ</sequence>
<keyword evidence="2" id="KW-0680">Restriction system</keyword>
<feature type="domain" description="Type I restriction modification DNA specificity" evidence="5">
    <location>
        <begin position="8"/>
        <end position="111"/>
    </location>
</feature>
<evidence type="ECO:0000256" key="2">
    <source>
        <dbReference type="ARBA" id="ARBA00022747"/>
    </source>
</evidence>
<keyword evidence="6" id="KW-0540">Nuclease</keyword>
<dbReference type="PANTHER" id="PTHR30408">
    <property type="entry name" value="TYPE-1 RESTRICTION ENZYME ECOKI SPECIFICITY PROTEIN"/>
    <property type="match status" value="1"/>
</dbReference>
<feature type="coiled-coil region" evidence="4">
    <location>
        <begin position="298"/>
        <end position="325"/>
    </location>
</feature>